<dbReference type="Gene3D" id="3.40.1260.10">
    <property type="entry name" value="DsrEFH-like"/>
    <property type="match status" value="1"/>
</dbReference>
<comment type="subcellular location">
    <subcellularLocation>
        <location evidence="1">Cytoplasm</location>
    </subcellularLocation>
</comment>
<keyword evidence="4" id="KW-0808">Transferase</keyword>
<dbReference type="GO" id="GO:0016783">
    <property type="term" value="F:sulfurtransferase activity"/>
    <property type="evidence" value="ECO:0007669"/>
    <property type="project" value="InterPro"/>
</dbReference>
<sequence length="129" mass="14537">MTFVLLITAPHTHSNAWHAYYFAETALRQGHSLHLFFYSDGVRVANRLNYYPQGEQNLAECWQTLKQQYALSLSVCITASLKHGLSDVDNSHRHHLLGDNLHPAFELVGLGTLTDVMLQSDRLISFIGA</sequence>
<dbReference type="Proteomes" id="UP000244223">
    <property type="component" value="Unassembled WGS sequence"/>
</dbReference>
<evidence type="ECO:0000313" key="6">
    <source>
        <dbReference type="Proteomes" id="UP000244223"/>
    </source>
</evidence>
<dbReference type="OrthoDB" id="9787483at2"/>
<dbReference type="AlphaFoldDB" id="A0A2T5IWU7"/>
<evidence type="ECO:0000256" key="4">
    <source>
        <dbReference type="ARBA" id="ARBA00022679"/>
    </source>
</evidence>
<evidence type="ECO:0000256" key="1">
    <source>
        <dbReference type="ARBA" id="ARBA00004496"/>
    </source>
</evidence>
<evidence type="ECO:0000256" key="3">
    <source>
        <dbReference type="ARBA" id="ARBA00022490"/>
    </source>
</evidence>
<keyword evidence="3" id="KW-0963">Cytoplasm</keyword>
<evidence type="ECO:0000313" key="5">
    <source>
        <dbReference type="EMBL" id="PTQ88299.1"/>
    </source>
</evidence>
<dbReference type="EMBL" id="QAON01000013">
    <property type="protein sequence ID" value="PTQ88299.1"/>
    <property type="molecule type" value="Genomic_DNA"/>
</dbReference>
<dbReference type="GO" id="GO:0097163">
    <property type="term" value="F:sulfur carrier activity"/>
    <property type="evidence" value="ECO:0007669"/>
    <property type="project" value="TreeGrafter"/>
</dbReference>
<dbReference type="GO" id="GO:1990228">
    <property type="term" value="C:sulfurtransferase complex"/>
    <property type="evidence" value="ECO:0007669"/>
    <property type="project" value="TreeGrafter"/>
</dbReference>
<reference evidence="5 6" key="1">
    <citation type="submission" date="2018-04" db="EMBL/GenBank/DDBJ databases">
        <title>Genomic Encyclopedia of Archaeal and Bacterial Type Strains, Phase II (KMG-II): from individual species to whole genera.</title>
        <authorList>
            <person name="Goeker M."/>
        </authorList>
    </citation>
    <scope>NUCLEOTIDE SEQUENCE [LARGE SCALE GENOMIC DNA]</scope>
    <source>
        <strain evidence="5 6">DSM 5822</strain>
    </source>
</reference>
<dbReference type="InterPro" id="IPR003787">
    <property type="entry name" value="Sulphur_relay_DsrE/F-like"/>
</dbReference>
<protein>
    <submittedName>
        <fullName evidence="5">tRNA 2-thiouridine synthesizing protein D</fullName>
    </submittedName>
</protein>
<dbReference type="InterPro" id="IPR027396">
    <property type="entry name" value="DsrEFH-like"/>
</dbReference>
<proteinExistence type="inferred from homology"/>
<gene>
    <name evidence="5" type="ORF">C8N29_11366</name>
</gene>
<comment type="similarity">
    <text evidence="2">Belongs to the DsrE/TusD family.</text>
</comment>
<accession>A0A2T5IWU7</accession>
<dbReference type="GO" id="GO:0002143">
    <property type="term" value="P:tRNA wobble position uridine thiolation"/>
    <property type="evidence" value="ECO:0007669"/>
    <property type="project" value="TreeGrafter"/>
</dbReference>
<evidence type="ECO:0000256" key="2">
    <source>
        <dbReference type="ARBA" id="ARBA00007067"/>
    </source>
</evidence>
<keyword evidence="6" id="KW-1185">Reference proteome</keyword>
<dbReference type="PANTHER" id="PTHR34874:SF3">
    <property type="entry name" value="SULFURTRANSFERASE TUSD"/>
    <property type="match status" value="1"/>
</dbReference>
<dbReference type="PANTHER" id="PTHR34874">
    <property type="entry name" value="PROTEIN YCHN"/>
    <property type="match status" value="1"/>
</dbReference>
<organism evidence="5 6">
    <name type="scientific">Agitococcus lubricus</name>
    <dbReference type="NCBI Taxonomy" id="1077255"/>
    <lineage>
        <taxon>Bacteria</taxon>
        <taxon>Pseudomonadati</taxon>
        <taxon>Pseudomonadota</taxon>
        <taxon>Gammaproteobacteria</taxon>
        <taxon>Moraxellales</taxon>
        <taxon>Moraxellaceae</taxon>
        <taxon>Agitococcus</taxon>
    </lineage>
</organism>
<dbReference type="SUPFAM" id="SSF75169">
    <property type="entry name" value="DsrEFH-like"/>
    <property type="match status" value="1"/>
</dbReference>
<dbReference type="NCBIfam" id="TIGR03012">
    <property type="entry name" value="sulf_tusD_dsrE"/>
    <property type="match status" value="1"/>
</dbReference>
<comment type="caution">
    <text evidence="5">The sequence shown here is derived from an EMBL/GenBank/DDBJ whole genome shotgun (WGS) entry which is preliminary data.</text>
</comment>
<dbReference type="InterPro" id="IPR017463">
    <property type="entry name" value="Sulphur_relay_TusD/DsrE"/>
</dbReference>
<dbReference type="NCBIfam" id="NF001237">
    <property type="entry name" value="PRK00207.1"/>
    <property type="match status" value="1"/>
</dbReference>
<name>A0A2T5IWU7_9GAMM</name>
<dbReference type="RefSeq" id="WP_107866407.1">
    <property type="nucleotide sequence ID" value="NZ_QAON01000013.1"/>
</dbReference>
<dbReference type="Pfam" id="PF02635">
    <property type="entry name" value="DsrE"/>
    <property type="match status" value="1"/>
</dbReference>